<dbReference type="PANTHER" id="PTHR43190">
    <property type="entry name" value="N-ACETYL-D-GLUCOSAMINE KINASE"/>
    <property type="match status" value="1"/>
</dbReference>
<name>A0A1I5XCQ3_9RHOB</name>
<dbReference type="EMBL" id="FOXV01000003">
    <property type="protein sequence ID" value="SFQ29763.1"/>
    <property type="molecule type" value="Genomic_DNA"/>
</dbReference>
<keyword evidence="3" id="KW-1185">Reference proteome</keyword>
<evidence type="ECO:0000313" key="2">
    <source>
        <dbReference type="EMBL" id="SFQ29763.1"/>
    </source>
</evidence>
<dbReference type="SUPFAM" id="SSF53067">
    <property type="entry name" value="Actin-like ATPase domain"/>
    <property type="match status" value="2"/>
</dbReference>
<keyword evidence="2" id="KW-0418">Kinase</keyword>
<dbReference type="Pfam" id="PF01869">
    <property type="entry name" value="BcrAD_BadFG"/>
    <property type="match status" value="1"/>
</dbReference>
<dbReference type="CDD" id="cd24082">
    <property type="entry name" value="ASKHA_NBD_GspK-like"/>
    <property type="match status" value="1"/>
</dbReference>
<accession>A0A1I5XCQ3</accession>
<organism evidence="2 3">
    <name type="scientific">Roseivivax halotolerans</name>
    <dbReference type="NCBI Taxonomy" id="93684"/>
    <lineage>
        <taxon>Bacteria</taxon>
        <taxon>Pseudomonadati</taxon>
        <taxon>Pseudomonadota</taxon>
        <taxon>Alphaproteobacteria</taxon>
        <taxon>Rhodobacterales</taxon>
        <taxon>Roseobacteraceae</taxon>
        <taxon>Roseivivax</taxon>
    </lineage>
</organism>
<sequence length="289" mass="30204">MRSEHAPVIGIDGGGTRCRLALLEAGERTELEVGPCNLSSDFRRGINVLWGGLDLLSDKAGRALTDVPTYCGLAGVVSDALAREAEAALPLTHVKVEEDRFCAVEGALGPGNGCVLHSGTGSFVAVRDNGPLRFAGGWGARLGDDGSAYEVGRAALRHAMAFFECRAAEGWLSRAIRDRIGDRAAIIRFAAGASTEEVAALARLVTEAAANDPAADGILINSAEQLYDVAKEIGLSQDAPICLTGGLGPNLASRLPERARHRVIEPVGTPLDGALSLAQRWISGATWNA</sequence>
<evidence type="ECO:0000313" key="3">
    <source>
        <dbReference type="Proteomes" id="UP000243106"/>
    </source>
</evidence>
<dbReference type="InterPro" id="IPR002731">
    <property type="entry name" value="ATPase_BadF"/>
</dbReference>
<dbReference type="Proteomes" id="UP000243106">
    <property type="component" value="Unassembled WGS sequence"/>
</dbReference>
<dbReference type="GO" id="GO:0016301">
    <property type="term" value="F:kinase activity"/>
    <property type="evidence" value="ECO:0007669"/>
    <property type="project" value="UniProtKB-KW"/>
</dbReference>
<feature type="domain" description="ATPase BadF/BadG/BcrA/BcrD type" evidence="1">
    <location>
        <begin position="9"/>
        <end position="251"/>
    </location>
</feature>
<keyword evidence="2" id="KW-0808">Transferase</keyword>
<dbReference type="PANTHER" id="PTHR43190:SF3">
    <property type="entry name" value="N-ACETYL-D-GLUCOSAMINE KINASE"/>
    <property type="match status" value="1"/>
</dbReference>
<proteinExistence type="predicted"/>
<dbReference type="AlphaFoldDB" id="A0A1I5XCQ3"/>
<dbReference type="InterPro" id="IPR043129">
    <property type="entry name" value="ATPase_NBD"/>
</dbReference>
<dbReference type="RefSeq" id="WP_093010006.1">
    <property type="nucleotide sequence ID" value="NZ_FOXV01000003.1"/>
</dbReference>
<reference evidence="3" key="1">
    <citation type="submission" date="2016-10" db="EMBL/GenBank/DDBJ databases">
        <authorList>
            <person name="Varghese N."/>
            <person name="Submissions S."/>
        </authorList>
    </citation>
    <scope>NUCLEOTIDE SEQUENCE [LARGE SCALE GENOMIC DNA]</scope>
    <source>
        <strain evidence="3">JCM 10271</strain>
    </source>
</reference>
<dbReference type="Gene3D" id="3.30.420.40">
    <property type="match status" value="2"/>
</dbReference>
<evidence type="ECO:0000259" key="1">
    <source>
        <dbReference type="Pfam" id="PF01869"/>
    </source>
</evidence>
<dbReference type="STRING" id="93684.SAMN05421853_103306"/>
<gene>
    <name evidence="2" type="ORF">SAMN05421853_103306</name>
</gene>
<dbReference type="InterPro" id="IPR052519">
    <property type="entry name" value="Euk-type_GlcNAc_Kinase"/>
</dbReference>
<protein>
    <submittedName>
        <fullName evidence="2">Glucosamine kinase</fullName>
    </submittedName>
</protein>